<proteinExistence type="predicted"/>
<sequence length="88" mass="9755">MSSTRPFFFQCSVCTISLPVIYQGRAPPFLPGVQYKEDVFLMEEQSNDSIPVAVGGICFECGKPCCLQPSCSVISSEDGKRYCTKHKH</sequence>
<dbReference type="InterPro" id="IPR018785">
    <property type="entry name" value="CDPF1_dom"/>
</dbReference>
<reference evidence="2 3" key="1">
    <citation type="submission" date="2016-05" db="EMBL/GenBank/DDBJ databases">
        <title>Nuclear genome of Blastocystis sp. subtype 1 NandII.</title>
        <authorList>
            <person name="Gentekaki E."/>
            <person name="Curtis B."/>
            <person name="Stairs C."/>
            <person name="Eme L."/>
            <person name="Herman E."/>
            <person name="Klimes V."/>
            <person name="Arias M.C."/>
            <person name="Elias M."/>
            <person name="Hilliou F."/>
            <person name="Klute M."/>
            <person name="Malik S.-B."/>
            <person name="Pightling A."/>
            <person name="Rachubinski R."/>
            <person name="Salas D."/>
            <person name="Schlacht A."/>
            <person name="Suga H."/>
            <person name="Archibald J."/>
            <person name="Ball S.G."/>
            <person name="Clark G."/>
            <person name="Dacks J."/>
            <person name="Van Der Giezen M."/>
            <person name="Tsaousis A."/>
            <person name="Roger A."/>
        </authorList>
    </citation>
    <scope>NUCLEOTIDE SEQUENCE [LARGE SCALE GENOMIC DNA]</scope>
    <source>
        <strain evidence="3">ATCC 50177 / NandII</strain>
    </source>
</reference>
<dbReference type="Proteomes" id="UP000078348">
    <property type="component" value="Unassembled WGS sequence"/>
</dbReference>
<evidence type="ECO:0000313" key="2">
    <source>
        <dbReference type="EMBL" id="OAO12453.1"/>
    </source>
</evidence>
<comment type="caution">
    <text evidence="2">The sequence shown here is derived from an EMBL/GenBank/DDBJ whole genome shotgun (WGS) entry which is preliminary data.</text>
</comment>
<keyword evidence="3" id="KW-1185">Reference proteome</keyword>
<feature type="domain" description="Cysteine-rich DPF motif" evidence="1">
    <location>
        <begin position="9"/>
        <end position="85"/>
    </location>
</feature>
<name>A0A196S5V8_BLAHN</name>
<dbReference type="OrthoDB" id="191995at2759"/>
<protein>
    <recommendedName>
        <fullName evidence="1">Cysteine-rich DPF motif domain-containing protein</fullName>
    </recommendedName>
</protein>
<evidence type="ECO:0000313" key="3">
    <source>
        <dbReference type="Proteomes" id="UP000078348"/>
    </source>
</evidence>
<gene>
    <name evidence="2" type="ORF">AV274_5807</name>
</gene>
<evidence type="ECO:0000259" key="1">
    <source>
        <dbReference type="Pfam" id="PF10170"/>
    </source>
</evidence>
<accession>A0A196S5V8</accession>
<dbReference type="Pfam" id="PF10170">
    <property type="entry name" value="C6_DPF"/>
    <property type="match status" value="1"/>
</dbReference>
<dbReference type="AlphaFoldDB" id="A0A196S5V8"/>
<dbReference type="EMBL" id="LXWW01000543">
    <property type="protein sequence ID" value="OAO12453.1"/>
    <property type="molecule type" value="Genomic_DNA"/>
</dbReference>
<organism evidence="2 3">
    <name type="scientific">Blastocystis sp. subtype 1 (strain ATCC 50177 / NandII)</name>
    <dbReference type="NCBI Taxonomy" id="478820"/>
    <lineage>
        <taxon>Eukaryota</taxon>
        <taxon>Sar</taxon>
        <taxon>Stramenopiles</taxon>
        <taxon>Bigyra</taxon>
        <taxon>Opalozoa</taxon>
        <taxon>Opalinata</taxon>
        <taxon>Blastocystidae</taxon>
        <taxon>Blastocystis</taxon>
    </lineage>
</organism>